<accession>E6QHL6</accession>
<evidence type="ECO:0000256" key="1">
    <source>
        <dbReference type="SAM" id="MobiDB-lite"/>
    </source>
</evidence>
<dbReference type="SUPFAM" id="SSF53067">
    <property type="entry name" value="Actin-like ATPase domain"/>
    <property type="match status" value="1"/>
</dbReference>
<dbReference type="EMBL" id="CABQ01000014">
    <property type="protein sequence ID" value="CBI06730.1"/>
    <property type="molecule type" value="Genomic_DNA"/>
</dbReference>
<name>E6QHL6_9ZZZZ</name>
<gene>
    <name evidence="3" type="ORF">CARN6_2851</name>
</gene>
<dbReference type="InterPro" id="IPR036390">
    <property type="entry name" value="WH_DNA-bd_sf"/>
</dbReference>
<dbReference type="PANTHER" id="PTHR18964">
    <property type="entry name" value="ROK (REPRESSOR, ORF, KINASE) FAMILY"/>
    <property type="match status" value="1"/>
</dbReference>
<protein>
    <submittedName>
        <fullName evidence="3">Putative ROK family protein</fullName>
    </submittedName>
</protein>
<dbReference type="GO" id="GO:0003700">
    <property type="term" value="F:DNA-binding transcription factor activity"/>
    <property type="evidence" value="ECO:0007669"/>
    <property type="project" value="InterPro"/>
</dbReference>
<dbReference type="Gene3D" id="1.10.10.10">
    <property type="entry name" value="Winged helix-like DNA-binding domain superfamily/Winged helix DNA-binding domain"/>
    <property type="match status" value="1"/>
</dbReference>
<dbReference type="PANTHER" id="PTHR18964:SF149">
    <property type="entry name" value="BIFUNCTIONAL UDP-N-ACETYLGLUCOSAMINE 2-EPIMERASE_N-ACETYLMANNOSAMINE KINASE"/>
    <property type="match status" value="1"/>
</dbReference>
<sequence length="410" mass="45954">MSRTLSRSTTRRPCLYPDANRTTTATPQTIRHVNRSILLNLIRLHQPISRAELSRITGMHRSNVSVNIEELIAEGLLREERAKPIGRGRAPFSLHIREDSLYVLAVNLRVSETTIALGQLSGRIEKFASFETPKDPGLFVQMLDREVRRLLMPVRPSLKKLVRNLTVSVPGHIRSKTQGDIWMPALPGYSGFSLRSAIEDRIGIPTEVMNNASLGALAEMWLDELQHVHLKDFVFLLIGDVGAGSGLVFNHQLYLGHDLTYAGEFGHMVIDPAGPKCPCGKNGCWQLYVCDRATWDRYQPTKPFTAAGFQQFLQKAKKRDPRVIAALYETARYMALGISNISQALNPEVVIFGGEITGLWDVLQPEITRQLSQLNTTTAIRPTQDNIDQLFLQGAIQLGLRRIFDPPAMR</sequence>
<dbReference type="SUPFAM" id="SSF46785">
    <property type="entry name" value="Winged helix' DNA-binding domain"/>
    <property type="match status" value="1"/>
</dbReference>
<dbReference type="Pfam" id="PF12802">
    <property type="entry name" value="MarR_2"/>
    <property type="match status" value="1"/>
</dbReference>
<dbReference type="AlphaFoldDB" id="E6QHL6"/>
<organism evidence="3">
    <name type="scientific">mine drainage metagenome</name>
    <dbReference type="NCBI Taxonomy" id="410659"/>
    <lineage>
        <taxon>unclassified sequences</taxon>
        <taxon>metagenomes</taxon>
        <taxon>ecological metagenomes</taxon>
    </lineage>
</organism>
<comment type="caution">
    <text evidence="3">The sequence shown here is derived from an EMBL/GenBank/DDBJ whole genome shotgun (WGS) entry which is preliminary data.</text>
</comment>
<dbReference type="InterPro" id="IPR043129">
    <property type="entry name" value="ATPase_NBD"/>
</dbReference>
<dbReference type="InterPro" id="IPR000835">
    <property type="entry name" value="HTH_MarR-typ"/>
</dbReference>
<dbReference type="InterPro" id="IPR000600">
    <property type="entry name" value="ROK"/>
</dbReference>
<dbReference type="InterPro" id="IPR036388">
    <property type="entry name" value="WH-like_DNA-bd_sf"/>
</dbReference>
<dbReference type="Pfam" id="PF00480">
    <property type="entry name" value="ROK"/>
    <property type="match status" value="1"/>
</dbReference>
<reference evidence="3" key="1">
    <citation type="submission" date="2009-10" db="EMBL/GenBank/DDBJ databases">
        <title>Diversity of trophic interactions inside an arsenic-rich microbial ecosystem.</title>
        <authorList>
            <person name="Bertin P.N."/>
            <person name="Heinrich-Salmeron A."/>
            <person name="Pelletier E."/>
            <person name="Goulhen-Chollet F."/>
            <person name="Arsene-Ploetze F."/>
            <person name="Gallien S."/>
            <person name="Calteau A."/>
            <person name="Vallenet D."/>
            <person name="Casiot C."/>
            <person name="Chane-Woon-Ming B."/>
            <person name="Giloteaux L."/>
            <person name="Barakat M."/>
            <person name="Bonnefoy V."/>
            <person name="Bruneel O."/>
            <person name="Chandler M."/>
            <person name="Cleiss J."/>
            <person name="Duran R."/>
            <person name="Elbaz-Poulichet F."/>
            <person name="Fonknechten N."/>
            <person name="Lauga B."/>
            <person name="Mornico D."/>
            <person name="Ortet P."/>
            <person name="Schaeffer C."/>
            <person name="Siguier P."/>
            <person name="Alexander Thil Smith A."/>
            <person name="Van Dorsselaer A."/>
            <person name="Weissenbach J."/>
            <person name="Medigue C."/>
            <person name="Le Paslier D."/>
        </authorList>
    </citation>
    <scope>NUCLEOTIDE SEQUENCE</scope>
</reference>
<feature type="compositionally biased region" description="Low complexity" evidence="1">
    <location>
        <begin position="1"/>
        <end position="12"/>
    </location>
</feature>
<evidence type="ECO:0000313" key="3">
    <source>
        <dbReference type="EMBL" id="CBI06730.1"/>
    </source>
</evidence>
<dbReference type="Gene3D" id="3.30.420.40">
    <property type="match status" value="2"/>
</dbReference>
<feature type="domain" description="HTH marR-type" evidence="2">
    <location>
        <begin position="37"/>
        <end position="83"/>
    </location>
</feature>
<feature type="region of interest" description="Disordered" evidence="1">
    <location>
        <begin position="1"/>
        <end position="23"/>
    </location>
</feature>
<proteinExistence type="predicted"/>
<evidence type="ECO:0000259" key="2">
    <source>
        <dbReference type="Pfam" id="PF12802"/>
    </source>
</evidence>